<comment type="cofactor">
    <cofactor evidence="4">
        <name>Mn(2+)</name>
        <dbReference type="ChEBI" id="CHEBI:29035"/>
    </cofactor>
    <text evidence="4">Binds 2 manganese ions per subunit.</text>
</comment>
<dbReference type="GO" id="GO:0033389">
    <property type="term" value="P:putrescine biosynthetic process from arginine, via agmatine"/>
    <property type="evidence" value="ECO:0007669"/>
    <property type="project" value="TreeGrafter"/>
</dbReference>
<dbReference type="NCBIfam" id="TIGR01230">
    <property type="entry name" value="agmatinase"/>
    <property type="match status" value="1"/>
</dbReference>
<dbReference type="PIRSF" id="PIRSF036979">
    <property type="entry name" value="Arginase"/>
    <property type="match status" value="1"/>
</dbReference>
<dbReference type="GO" id="GO:0008783">
    <property type="term" value="F:agmatinase activity"/>
    <property type="evidence" value="ECO:0007669"/>
    <property type="project" value="UniProtKB-EC"/>
</dbReference>
<feature type="binding site" evidence="4">
    <location>
        <position position="111"/>
    </location>
    <ligand>
        <name>Mn(2+)</name>
        <dbReference type="ChEBI" id="CHEBI:29035"/>
        <label>1</label>
    </ligand>
</feature>
<keyword evidence="4" id="KW-0464">Manganese</keyword>
<dbReference type="OrthoDB" id="9788689at2"/>
<dbReference type="Gene3D" id="3.40.800.10">
    <property type="entry name" value="Ureohydrolase domain"/>
    <property type="match status" value="1"/>
</dbReference>
<dbReference type="Proteomes" id="UP000008457">
    <property type="component" value="Chromosome"/>
</dbReference>
<sequence>MLNQTKWGNRFLGSIEDYDGADIVMVGAPMDYTVSYRPGTRFGPQSIREVSYSIEEYSPYLDRSLDSIKFFDYGDLELPFGSAEQSLDIIGCAASDILNDNKKPLFIGGEHLISVPIVRSVYEKYSSDIYLVHFDAHADLRDEFFGQKNSHASAIRRIIDFLPPEHVYQFGIRSGIKEEFDYAKQYMHMFKFEVLEPLKRCLHDLKGHPVYITLDIDVVDPAYANGTGTPEPAGCTSGEILEAIHIMQGLDIVGFDLVEVSPDYDLSNRTAILAAKIIREALLALF</sequence>
<dbReference type="HOGENOM" id="CLU_039478_0_2_9"/>
<evidence type="ECO:0000256" key="1">
    <source>
        <dbReference type="ARBA" id="ARBA00009227"/>
    </source>
</evidence>
<evidence type="ECO:0000256" key="4">
    <source>
        <dbReference type="PIRSR" id="PIRSR036979-1"/>
    </source>
</evidence>
<keyword evidence="6" id="KW-1185">Reference proteome</keyword>
<dbReference type="RefSeq" id="WP_013780589.1">
    <property type="nucleotide sequence ID" value="NC_015520.1"/>
</dbReference>
<name>F4A2B2_MAHA5</name>
<dbReference type="Pfam" id="PF00491">
    <property type="entry name" value="Arginase"/>
    <property type="match status" value="1"/>
</dbReference>
<dbReference type="PANTHER" id="PTHR11358">
    <property type="entry name" value="ARGINASE/AGMATINASE"/>
    <property type="match status" value="1"/>
</dbReference>
<comment type="similarity">
    <text evidence="1">Belongs to the arginase family. Agmatinase subfamily.</text>
</comment>
<dbReference type="KEGG" id="mas:Mahau_0961"/>
<dbReference type="InterPro" id="IPR006035">
    <property type="entry name" value="Ureohydrolase"/>
</dbReference>
<feature type="binding site" evidence="4">
    <location>
        <position position="139"/>
    </location>
    <ligand>
        <name>Mn(2+)</name>
        <dbReference type="ChEBI" id="CHEBI:29035"/>
        <label>1</label>
    </ligand>
</feature>
<dbReference type="PANTHER" id="PTHR11358:SF26">
    <property type="entry name" value="GUANIDINO ACID HYDROLASE, MITOCHONDRIAL"/>
    <property type="match status" value="1"/>
</dbReference>
<feature type="binding site" evidence="4">
    <location>
        <position position="137"/>
    </location>
    <ligand>
        <name>Mn(2+)</name>
        <dbReference type="ChEBI" id="CHEBI:29035"/>
        <label>1</label>
    </ligand>
</feature>
<accession>F4A2B2</accession>
<dbReference type="AlphaFoldDB" id="F4A2B2"/>
<proteinExistence type="inferred from homology"/>
<dbReference type="eggNOG" id="COG0010">
    <property type="taxonomic scope" value="Bacteria"/>
</dbReference>
<dbReference type="EMBL" id="CP002360">
    <property type="protein sequence ID" value="AEE96159.1"/>
    <property type="molecule type" value="Genomic_DNA"/>
</dbReference>
<reference evidence="6" key="1">
    <citation type="submission" date="2010-11" db="EMBL/GenBank/DDBJ databases">
        <title>The complete genome of Mahella australiensis DSM 15567.</title>
        <authorList>
            <consortium name="US DOE Joint Genome Institute (JGI-PGF)"/>
            <person name="Lucas S."/>
            <person name="Copeland A."/>
            <person name="Lapidus A."/>
            <person name="Bruce D."/>
            <person name="Goodwin L."/>
            <person name="Pitluck S."/>
            <person name="Kyrpides N."/>
            <person name="Mavromatis K."/>
            <person name="Pagani I."/>
            <person name="Ivanova N."/>
            <person name="Teshima H."/>
            <person name="Brettin T."/>
            <person name="Detter J.C."/>
            <person name="Han C."/>
            <person name="Tapia R."/>
            <person name="Land M."/>
            <person name="Hauser L."/>
            <person name="Markowitz V."/>
            <person name="Cheng J.-F."/>
            <person name="Hugenholtz P."/>
            <person name="Woyke T."/>
            <person name="Wu D."/>
            <person name="Spring S."/>
            <person name="Pukall R."/>
            <person name="Steenblock K."/>
            <person name="Schneider S."/>
            <person name="Klenk H.-P."/>
            <person name="Eisen J.A."/>
        </authorList>
    </citation>
    <scope>NUCLEOTIDE SEQUENCE [LARGE SCALE GENOMIC DNA]</scope>
    <source>
        <strain evidence="6">DSM 15567 / CIP 107919 / 50-1 BON</strain>
    </source>
</reference>
<evidence type="ECO:0000313" key="6">
    <source>
        <dbReference type="Proteomes" id="UP000008457"/>
    </source>
</evidence>
<feature type="binding site" evidence="4">
    <location>
        <position position="215"/>
    </location>
    <ligand>
        <name>Mn(2+)</name>
        <dbReference type="ChEBI" id="CHEBI:29035"/>
        <label>1</label>
    </ligand>
</feature>
<organism evidence="5 6">
    <name type="scientific">Mahella australiensis (strain DSM 15567 / CIP 107919 / 50-1 BON)</name>
    <dbReference type="NCBI Taxonomy" id="697281"/>
    <lineage>
        <taxon>Bacteria</taxon>
        <taxon>Bacillati</taxon>
        <taxon>Bacillota</taxon>
        <taxon>Clostridia</taxon>
        <taxon>Thermoanaerobacterales</taxon>
        <taxon>Thermoanaerobacterales Family IV. Incertae Sedis</taxon>
        <taxon>Mahella</taxon>
    </lineage>
</organism>
<evidence type="ECO:0000256" key="2">
    <source>
        <dbReference type="ARBA" id="ARBA00022723"/>
    </source>
</evidence>
<dbReference type="CDD" id="cd11593">
    <property type="entry name" value="Agmatinase-like_2"/>
    <property type="match status" value="1"/>
</dbReference>
<gene>
    <name evidence="5" type="ordered locus">Mahau_0961</name>
</gene>
<feature type="binding site" evidence="4">
    <location>
        <position position="217"/>
    </location>
    <ligand>
        <name>Mn(2+)</name>
        <dbReference type="ChEBI" id="CHEBI:29035"/>
        <label>1</label>
    </ligand>
</feature>
<evidence type="ECO:0000256" key="3">
    <source>
        <dbReference type="ARBA" id="ARBA00022801"/>
    </source>
</evidence>
<keyword evidence="2 4" id="KW-0479">Metal-binding</keyword>
<dbReference type="GO" id="GO:0046872">
    <property type="term" value="F:metal ion binding"/>
    <property type="evidence" value="ECO:0007669"/>
    <property type="project" value="UniProtKB-KW"/>
</dbReference>
<dbReference type="STRING" id="697281.Mahau_0961"/>
<dbReference type="EC" id="3.5.3.11" evidence="5"/>
<protein>
    <submittedName>
        <fullName evidence="5">Agmatinase</fullName>
        <ecNumber evidence="5">3.5.3.11</ecNumber>
    </submittedName>
</protein>
<dbReference type="SUPFAM" id="SSF52768">
    <property type="entry name" value="Arginase/deacetylase"/>
    <property type="match status" value="1"/>
</dbReference>
<reference evidence="5 6" key="2">
    <citation type="journal article" date="2011" name="Stand. Genomic Sci.">
        <title>Complete genome sequence of Mahella australiensis type strain (50-1 BON).</title>
        <authorList>
            <person name="Sikorski J."/>
            <person name="Teshima H."/>
            <person name="Nolan M."/>
            <person name="Lucas S."/>
            <person name="Hammon N."/>
            <person name="Deshpande S."/>
            <person name="Cheng J.F."/>
            <person name="Pitluck S."/>
            <person name="Liolios K."/>
            <person name="Pagani I."/>
            <person name="Ivanova N."/>
            <person name="Huntemann M."/>
            <person name="Mavromatis K."/>
            <person name="Ovchinikova G."/>
            <person name="Pati A."/>
            <person name="Tapia R."/>
            <person name="Han C."/>
            <person name="Goodwin L."/>
            <person name="Chen A."/>
            <person name="Palaniappan K."/>
            <person name="Land M."/>
            <person name="Hauser L."/>
            <person name="Ngatchou-Djao O.D."/>
            <person name="Rohde M."/>
            <person name="Pukall R."/>
            <person name="Spring S."/>
            <person name="Abt B."/>
            <person name="Goker M."/>
            <person name="Detter J.C."/>
            <person name="Woyke T."/>
            <person name="Bristow J."/>
            <person name="Markowitz V."/>
            <person name="Hugenholtz P."/>
            <person name="Eisen J.A."/>
            <person name="Kyrpides N.C."/>
            <person name="Klenk H.P."/>
            <person name="Lapidus A."/>
        </authorList>
    </citation>
    <scope>NUCLEOTIDE SEQUENCE [LARGE SCALE GENOMIC DNA]</scope>
    <source>
        <strain evidence="6">DSM 15567 / CIP 107919 / 50-1 BON</strain>
    </source>
</reference>
<feature type="binding site" evidence="4">
    <location>
        <position position="135"/>
    </location>
    <ligand>
        <name>Mn(2+)</name>
        <dbReference type="ChEBI" id="CHEBI:29035"/>
        <label>1</label>
    </ligand>
</feature>
<dbReference type="InterPro" id="IPR023696">
    <property type="entry name" value="Ureohydrolase_dom_sf"/>
</dbReference>
<evidence type="ECO:0000313" key="5">
    <source>
        <dbReference type="EMBL" id="AEE96159.1"/>
    </source>
</evidence>
<dbReference type="PROSITE" id="PS51409">
    <property type="entry name" value="ARGINASE_2"/>
    <property type="match status" value="1"/>
</dbReference>
<dbReference type="InterPro" id="IPR005925">
    <property type="entry name" value="Agmatinase-rel"/>
</dbReference>
<keyword evidence="3 5" id="KW-0378">Hydrolase</keyword>